<dbReference type="CDD" id="cd01099">
    <property type="entry name" value="PAN_AP_HGF"/>
    <property type="match status" value="2"/>
</dbReference>
<dbReference type="PANTHER" id="PTHR47327:SF13">
    <property type="entry name" value="APPLE DOMAIN-CONTAINING PROTEIN"/>
    <property type="match status" value="1"/>
</dbReference>
<accession>A0A653C6W1</accession>
<feature type="compositionally biased region" description="Low complexity" evidence="1">
    <location>
        <begin position="404"/>
        <end position="414"/>
    </location>
</feature>
<dbReference type="Gene3D" id="3.50.4.10">
    <property type="entry name" value="Hepatocyte Growth Factor"/>
    <property type="match status" value="2"/>
</dbReference>
<dbReference type="EMBL" id="CAACVG010007098">
    <property type="protein sequence ID" value="VEN43637.1"/>
    <property type="molecule type" value="Genomic_DNA"/>
</dbReference>
<sequence length="529" mass="59185">MCRMLYAMVASIALLGVMSALKLDGQTMVERSDCYEMSASGQRLSPKTVYRTFEYRTVDECKKACTKEKEACKSFSFGISSKGNGTCELGTEIVKETADLKPIGTINDTEYALYTKKLGCSIVIDKTPYQKPVPQSADRNQQSSTPQPDRLGAINSGQFTDGTGYEHDHDKQPPYAPDYHYIPPKSGEEVHHVGSELIAVATGVDTYLHPVHDIILSKKRCGVCGENHLQGESHPHTASNGYPSSDRGSWYEDKYAGTIFHNNRRYDAPVKPDLSTNGELHKPYDRYDYWPDRKPSFNPPAYGSLIPHPDEYYGSPPEHNYLIRPSDTESYPDYPSHKPSHRPEDYYYYYEPPQPDEPNGYHYDLPQKRPPPPFYEDKKPPTPPLPPQDKPLVQPLPQTPPVTPEVTTPQRPTEGNFDKRLGGETAKDSNCKGCLTGGGNGKSIVTHTVGKHGQQITSIITEIGSRGNNACFRRVLAAKRVSRAFVKRAVTCETVEECQRECASEKRFVCEGFNYRLDPLVVAKVTVSF</sequence>
<evidence type="ECO:0000313" key="4">
    <source>
        <dbReference type="EMBL" id="VEN43637.1"/>
    </source>
</evidence>
<dbReference type="PROSITE" id="PS50948">
    <property type="entry name" value="PAN"/>
    <property type="match status" value="2"/>
</dbReference>
<evidence type="ECO:0000259" key="3">
    <source>
        <dbReference type="PROSITE" id="PS50948"/>
    </source>
</evidence>
<feature type="signal peptide" evidence="2">
    <location>
        <begin position="1"/>
        <end position="20"/>
    </location>
</feature>
<dbReference type="InterPro" id="IPR003609">
    <property type="entry name" value="Pan_app"/>
</dbReference>
<dbReference type="PANTHER" id="PTHR47327">
    <property type="entry name" value="FI18240P1-RELATED"/>
    <property type="match status" value="1"/>
</dbReference>
<name>A0A653C6W1_CALMS</name>
<dbReference type="OrthoDB" id="5418055at2759"/>
<feature type="region of interest" description="Disordered" evidence="1">
    <location>
        <begin position="308"/>
        <end position="424"/>
    </location>
</feature>
<organism evidence="4 5">
    <name type="scientific">Callosobruchus maculatus</name>
    <name type="common">Southern cowpea weevil</name>
    <name type="synonym">Pulse bruchid</name>
    <dbReference type="NCBI Taxonomy" id="64391"/>
    <lineage>
        <taxon>Eukaryota</taxon>
        <taxon>Metazoa</taxon>
        <taxon>Ecdysozoa</taxon>
        <taxon>Arthropoda</taxon>
        <taxon>Hexapoda</taxon>
        <taxon>Insecta</taxon>
        <taxon>Pterygota</taxon>
        <taxon>Neoptera</taxon>
        <taxon>Endopterygota</taxon>
        <taxon>Coleoptera</taxon>
        <taxon>Polyphaga</taxon>
        <taxon>Cucujiformia</taxon>
        <taxon>Chrysomeloidea</taxon>
        <taxon>Chrysomelidae</taxon>
        <taxon>Bruchinae</taxon>
        <taxon>Bruchini</taxon>
        <taxon>Callosobruchus</taxon>
    </lineage>
</organism>
<feature type="compositionally biased region" description="Polar residues" evidence="1">
    <location>
        <begin position="137"/>
        <end position="147"/>
    </location>
</feature>
<dbReference type="GO" id="GO:0009653">
    <property type="term" value="P:anatomical structure morphogenesis"/>
    <property type="evidence" value="ECO:0007669"/>
    <property type="project" value="TreeGrafter"/>
</dbReference>
<evidence type="ECO:0000313" key="5">
    <source>
        <dbReference type="Proteomes" id="UP000410492"/>
    </source>
</evidence>
<feature type="domain" description="Apple" evidence="3">
    <location>
        <begin position="471"/>
        <end position="529"/>
    </location>
</feature>
<evidence type="ECO:0000256" key="1">
    <source>
        <dbReference type="SAM" id="MobiDB-lite"/>
    </source>
</evidence>
<gene>
    <name evidence="4" type="ORF">CALMAC_LOCUS6719</name>
</gene>
<keyword evidence="2" id="KW-0732">Signal</keyword>
<dbReference type="Pfam" id="PF00024">
    <property type="entry name" value="PAN_1"/>
    <property type="match status" value="1"/>
</dbReference>
<protein>
    <recommendedName>
        <fullName evidence="3">Apple domain-containing protein</fullName>
    </recommendedName>
</protein>
<evidence type="ECO:0000256" key="2">
    <source>
        <dbReference type="SAM" id="SignalP"/>
    </source>
</evidence>
<feature type="region of interest" description="Disordered" evidence="1">
    <location>
        <begin position="130"/>
        <end position="184"/>
    </location>
</feature>
<keyword evidence="5" id="KW-1185">Reference proteome</keyword>
<reference evidence="4 5" key="1">
    <citation type="submission" date="2019-01" db="EMBL/GenBank/DDBJ databases">
        <authorList>
            <person name="Sayadi A."/>
        </authorList>
    </citation>
    <scope>NUCLEOTIDE SEQUENCE [LARGE SCALE GENOMIC DNA]</scope>
</reference>
<dbReference type="InterPro" id="IPR052774">
    <property type="entry name" value="Celegans_DevNeuronal_Protein"/>
</dbReference>
<feature type="chain" id="PRO_5024937198" description="Apple domain-containing protein" evidence="2">
    <location>
        <begin position="21"/>
        <end position="529"/>
    </location>
</feature>
<feature type="region of interest" description="Disordered" evidence="1">
    <location>
        <begin position="266"/>
        <end position="285"/>
    </location>
</feature>
<feature type="domain" description="Apple" evidence="3">
    <location>
        <begin position="34"/>
        <end position="120"/>
    </location>
</feature>
<dbReference type="Proteomes" id="UP000410492">
    <property type="component" value="Unassembled WGS sequence"/>
</dbReference>
<dbReference type="AlphaFoldDB" id="A0A653C6W1"/>
<proteinExistence type="predicted"/>